<sequence length="413" mass="45720">MAADSSISTRSVSPDVAHGAYPSEDLLSVDSCGYLLRDCGMADEGESPTAGTWDHFGVDQAAMIRIEDAHLGWCQEARGDDGGGGGDRDRPEAEAYVLPPPMEMEGAHFLDGEMTVGDSLREFEEEHGVYLIEYSPDPEETKGDGYDFQLQGPPKKEESKSRPPTGREHLRRPLAKKTGKYSVPSGQRRPDGGKARGETLQNSQSLRSGEGGLSPRETGPRAKAVVVCSLCPPPGKAFKNMAGFSVHLKQLHYNGMRKSFFCDMCQKHCRNQLVLDDHVRRHASKAAVFQCPLCPFKAPGKIRKRGVKGRFGNGIRVHLETEHAGVVPGCGVCKKNFRSLNSYLKDQVRHIGVTPFYCPRCQIYEMTERGLLVHMRNHSRKKDHGEEEEEEEEEEEGRAQGEHDSGTDDSDCY</sequence>
<evidence type="ECO:0000256" key="4">
    <source>
        <dbReference type="ARBA" id="ARBA00022833"/>
    </source>
</evidence>
<feature type="compositionally biased region" description="Basic residues" evidence="5">
    <location>
        <begin position="169"/>
        <end position="179"/>
    </location>
</feature>
<feature type="domain" description="C2H2-type" evidence="6">
    <location>
        <begin position="262"/>
        <end position="282"/>
    </location>
</feature>
<feature type="region of interest" description="Disordered" evidence="5">
    <location>
        <begin position="135"/>
        <end position="218"/>
    </location>
</feature>
<comment type="caution">
    <text evidence="7">The sequence shown here is derived from an EMBL/GenBank/DDBJ whole genome shotgun (WGS) entry which is preliminary data.</text>
</comment>
<keyword evidence="4" id="KW-0862">Zinc</keyword>
<accession>A0AA47P458</accession>
<dbReference type="InterPro" id="IPR013087">
    <property type="entry name" value="Znf_C2H2_type"/>
</dbReference>
<dbReference type="Gene3D" id="3.30.160.60">
    <property type="entry name" value="Classic Zinc Finger"/>
    <property type="match status" value="2"/>
</dbReference>
<evidence type="ECO:0000313" key="7">
    <source>
        <dbReference type="EMBL" id="KAK0150096.1"/>
    </source>
</evidence>
<keyword evidence="1" id="KW-0479">Metal-binding</keyword>
<dbReference type="PANTHER" id="PTHR24379">
    <property type="entry name" value="KRAB AND ZINC FINGER DOMAIN-CONTAINING"/>
    <property type="match status" value="1"/>
</dbReference>
<dbReference type="PANTHER" id="PTHR24379:SF121">
    <property type="entry name" value="C2H2-TYPE DOMAIN-CONTAINING PROTEIN"/>
    <property type="match status" value="1"/>
</dbReference>
<evidence type="ECO:0000313" key="8">
    <source>
        <dbReference type="Proteomes" id="UP001174136"/>
    </source>
</evidence>
<gene>
    <name evidence="7" type="primary">Zbtb49</name>
    <name evidence="7" type="ORF">N1851_009143</name>
</gene>
<feature type="compositionally biased region" description="Acidic residues" evidence="5">
    <location>
        <begin position="386"/>
        <end position="396"/>
    </location>
</feature>
<name>A0AA47P458_MERPO</name>
<dbReference type="InterPro" id="IPR036236">
    <property type="entry name" value="Znf_C2H2_sf"/>
</dbReference>
<evidence type="ECO:0000256" key="1">
    <source>
        <dbReference type="ARBA" id="ARBA00022723"/>
    </source>
</evidence>
<evidence type="ECO:0000256" key="3">
    <source>
        <dbReference type="ARBA" id="ARBA00022771"/>
    </source>
</evidence>
<proteinExistence type="predicted"/>
<protein>
    <submittedName>
        <fullName evidence="7">Zinc finger and BTB domain-containing protein 49</fullName>
    </submittedName>
</protein>
<feature type="compositionally biased region" description="Basic and acidic residues" evidence="5">
    <location>
        <begin position="154"/>
        <end position="168"/>
    </location>
</feature>
<feature type="compositionally biased region" description="Polar residues" evidence="5">
    <location>
        <begin position="1"/>
        <end position="12"/>
    </location>
</feature>
<dbReference type="Proteomes" id="UP001174136">
    <property type="component" value="Unassembled WGS sequence"/>
</dbReference>
<keyword evidence="2" id="KW-0677">Repeat</keyword>
<dbReference type="SMART" id="SM00355">
    <property type="entry name" value="ZnF_C2H2"/>
    <property type="match status" value="3"/>
</dbReference>
<keyword evidence="3" id="KW-0863">Zinc-finger</keyword>
<feature type="compositionally biased region" description="Basic and acidic residues" evidence="5">
    <location>
        <begin position="397"/>
        <end position="406"/>
    </location>
</feature>
<keyword evidence="8" id="KW-1185">Reference proteome</keyword>
<organism evidence="7 8">
    <name type="scientific">Merluccius polli</name>
    <name type="common">Benguela hake</name>
    <name type="synonym">Merluccius cadenati</name>
    <dbReference type="NCBI Taxonomy" id="89951"/>
    <lineage>
        <taxon>Eukaryota</taxon>
        <taxon>Metazoa</taxon>
        <taxon>Chordata</taxon>
        <taxon>Craniata</taxon>
        <taxon>Vertebrata</taxon>
        <taxon>Euteleostomi</taxon>
        <taxon>Actinopterygii</taxon>
        <taxon>Neopterygii</taxon>
        <taxon>Teleostei</taxon>
        <taxon>Neoteleostei</taxon>
        <taxon>Acanthomorphata</taxon>
        <taxon>Zeiogadaria</taxon>
        <taxon>Gadariae</taxon>
        <taxon>Gadiformes</taxon>
        <taxon>Gadoidei</taxon>
        <taxon>Merlucciidae</taxon>
        <taxon>Merluccius</taxon>
    </lineage>
</organism>
<dbReference type="GO" id="GO:0008270">
    <property type="term" value="F:zinc ion binding"/>
    <property type="evidence" value="ECO:0007669"/>
    <property type="project" value="UniProtKB-KW"/>
</dbReference>
<feature type="region of interest" description="Disordered" evidence="5">
    <location>
        <begin position="377"/>
        <end position="413"/>
    </location>
</feature>
<evidence type="ECO:0000256" key="5">
    <source>
        <dbReference type="SAM" id="MobiDB-lite"/>
    </source>
</evidence>
<feature type="region of interest" description="Disordered" evidence="5">
    <location>
        <begin position="1"/>
        <end position="20"/>
    </location>
</feature>
<feature type="compositionally biased region" description="Basic and acidic residues" evidence="5">
    <location>
        <begin position="188"/>
        <end position="197"/>
    </location>
</feature>
<dbReference type="PROSITE" id="PS00028">
    <property type="entry name" value="ZINC_FINGER_C2H2_1"/>
    <property type="match status" value="1"/>
</dbReference>
<reference evidence="7" key="1">
    <citation type="journal article" date="2023" name="Front. Mar. Sci.">
        <title>A new Merluccius polli reference genome to investigate the effects of global change in West African waters.</title>
        <authorList>
            <person name="Mateo J.L."/>
            <person name="Blanco-Fernandez C."/>
            <person name="Garcia-Vazquez E."/>
            <person name="Machado-Schiaffino G."/>
        </authorList>
    </citation>
    <scope>NUCLEOTIDE SEQUENCE</scope>
    <source>
        <strain evidence="7">C29</strain>
        <tissue evidence="7">Fin</tissue>
    </source>
</reference>
<dbReference type="SUPFAM" id="SSF57667">
    <property type="entry name" value="beta-beta-alpha zinc fingers"/>
    <property type="match status" value="1"/>
</dbReference>
<dbReference type="AlphaFoldDB" id="A0AA47P458"/>
<evidence type="ECO:0000256" key="2">
    <source>
        <dbReference type="ARBA" id="ARBA00022737"/>
    </source>
</evidence>
<dbReference type="EMBL" id="JAOPHQ010001648">
    <property type="protein sequence ID" value="KAK0150096.1"/>
    <property type="molecule type" value="Genomic_DNA"/>
</dbReference>
<evidence type="ECO:0000259" key="6">
    <source>
        <dbReference type="PROSITE" id="PS00028"/>
    </source>
</evidence>